<feature type="non-terminal residue" evidence="1">
    <location>
        <position position="1"/>
    </location>
</feature>
<evidence type="ECO:0000313" key="2">
    <source>
        <dbReference type="Proteomes" id="UP000192721"/>
    </source>
</evidence>
<accession>A0A1W0D103</accession>
<sequence length="423" mass="45855">GVGYGTLRGLVSGGIQSQLTGQRPNWSAIAAESFGSALGDQVVNGIQSQDRARQQQKAAFAKQVRDWGFSGRAEALEPAWLSMDSVSSEATYAVVDDEPMAQRATAGKAAVTGGNAILPNGERINGRYIGDEADGTAAFVLDTVGVTAERPRHLDEGAWAAFLRGYNGGSLGVMEDSPWSWAGEYGSRATNSFKNLFGSMTGYSSTQLARSQYAKGNYISAAGYTMAAVGEAAQTFLMFGAPVGGMVGTLERGAVARYGEVVPNTTVGGFNRVRFDSSLSEVDRIFGQASGKTISENYVARNSYARLQQQGTEVVYMNDVDFGMAGQWQPGFNRVVVNFSEHTGPSELTSTLIHEAAHQTRYYRGFTDITKYEEYFAFRREALFSLERRPTLFERQDIWNAIGKTPEYINLPVGKVPVKGWGQ</sequence>
<comment type="caution">
    <text evidence="1">The sequence shown here is derived from an EMBL/GenBank/DDBJ whole genome shotgun (WGS) entry which is preliminary data.</text>
</comment>
<dbReference type="Proteomes" id="UP000192721">
    <property type="component" value="Unassembled WGS sequence"/>
</dbReference>
<dbReference type="AlphaFoldDB" id="A0A1W0D103"/>
<name>A0A1W0D103_9NEIS</name>
<organism evidence="1 2">
    <name type="scientific">Chromobacterium haemolyticum</name>
    <dbReference type="NCBI Taxonomy" id="394935"/>
    <lineage>
        <taxon>Bacteria</taxon>
        <taxon>Pseudomonadati</taxon>
        <taxon>Pseudomonadota</taxon>
        <taxon>Betaproteobacteria</taxon>
        <taxon>Neisseriales</taxon>
        <taxon>Chromobacteriaceae</taxon>
        <taxon>Chromobacterium</taxon>
    </lineage>
</organism>
<proteinExistence type="predicted"/>
<evidence type="ECO:0000313" key="1">
    <source>
        <dbReference type="EMBL" id="OQS40681.1"/>
    </source>
</evidence>
<dbReference type="RefSeq" id="WP_179140738.1">
    <property type="nucleotide sequence ID" value="NZ_MUKV01000010.1"/>
</dbReference>
<gene>
    <name evidence="1" type="ORF">B0T45_09810</name>
</gene>
<dbReference type="EMBL" id="MUKV01000010">
    <property type="protein sequence ID" value="OQS40681.1"/>
    <property type="molecule type" value="Genomic_DNA"/>
</dbReference>
<protein>
    <submittedName>
        <fullName evidence="1">Uncharacterized protein</fullName>
    </submittedName>
</protein>
<reference evidence="1 2" key="1">
    <citation type="submission" date="2017-02" db="EMBL/GenBank/DDBJ databases">
        <title>Chromobacterium haemolyticum H5244.</title>
        <authorList>
            <person name="Gulvik C.A."/>
        </authorList>
    </citation>
    <scope>NUCLEOTIDE SEQUENCE [LARGE SCALE GENOMIC DNA]</scope>
    <source>
        <strain evidence="1 2">H5244</strain>
    </source>
</reference>